<keyword evidence="2" id="KW-1185">Reference proteome</keyword>
<evidence type="ECO:0000313" key="1">
    <source>
        <dbReference type="EMBL" id="ORY22617.1"/>
    </source>
</evidence>
<evidence type="ECO:0008006" key="3">
    <source>
        <dbReference type="Google" id="ProtNLM"/>
    </source>
</evidence>
<dbReference type="STRING" id="71784.A0A1Y2AK63"/>
<name>A0A1Y2AK63_9TREE</name>
<sequence>MSSTESDPSEPEFIEETWDGQYDDPNAKIVLMSSDGVKVRLSAWNLKKKRAFVSDLHEVSNSGDTSAPIPLEAPQHVLRAFADLVSSSTAPYFKDLTTSDYDFLFQICDKMIAPTEHDKAIDSLATQVERFPWYSFVVASKFKNVPLAKAALSKMGGEGDSPATRLPNFAPGDLDEVRPSYILELIRCRLSPTMMYQEWDLPETEQQAYVFADWNDVAKKFSPSE</sequence>
<accession>A0A1Y2AK63</accession>
<comment type="caution">
    <text evidence="1">The sequence shown here is derived from an EMBL/GenBank/DDBJ whole genome shotgun (WGS) entry which is preliminary data.</text>
</comment>
<dbReference type="Proteomes" id="UP000193986">
    <property type="component" value="Unassembled WGS sequence"/>
</dbReference>
<reference evidence="1 2" key="1">
    <citation type="submission" date="2016-07" db="EMBL/GenBank/DDBJ databases">
        <title>Pervasive Adenine N6-methylation of Active Genes in Fungi.</title>
        <authorList>
            <consortium name="DOE Joint Genome Institute"/>
            <person name="Mondo S.J."/>
            <person name="Dannebaum R.O."/>
            <person name="Kuo R.C."/>
            <person name="Labutti K."/>
            <person name="Haridas S."/>
            <person name="Kuo A."/>
            <person name="Salamov A."/>
            <person name="Ahrendt S.R."/>
            <person name="Lipzen A."/>
            <person name="Sullivan W."/>
            <person name="Andreopoulos W.B."/>
            <person name="Clum A."/>
            <person name="Lindquist E."/>
            <person name="Daum C."/>
            <person name="Ramamoorthy G.K."/>
            <person name="Gryganskyi A."/>
            <person name="Culley D."/>
            <person name="Magnuson J.K."/>
            <person name="James T.Y."/>
            <person name="O'Malley M.A."/>
            <person name="Stajich J.E."/>
            <person name="Spatafora J.W."/>
            <person name="Visel A."/>
            <person name="Grigoriev I.V."/>
        </authorList>
    </citation>
    <scope>NUCLEOTIDE SEQUENCE [LARGE SCALE GENOMIC DNA]</scope>
    <source>
        <strain evidence="1 2">68-887.2</strain>
    </source>
</reference>
<protein>
    <recommendedName>
        <fullName evidence="3">BTB domain-containing protein</fullName>
    </recommendedName>
</protein>
<dbReference type="OrthoDB" id="2574774at2759"/>
<evidence type="ECO:0000313" key="2">
    <source>
        <dbReference type="Proteomes" id="UP000193986"/>
    </source>
</evidence>
<gene>
    <name evidence="1" type="ORF">BCR39DRAFT_591240</name>
</gene>
<proteinExistence type="predicted"/>
<organism evidence="1 2">
    <name type="scientific">Naematelia encephala</name>
    <dbReference type="NCBI Taxonomy" id="71784"/>
    <lineage>
        <taxon>Eukaryota</taxon>
        <taxon>Fungi</taxon>
        <taxon>Dikarya</taxon>
        <taxon>Basidiomycota</taxon>
        <taxon>Agaricomycotina</taxon>
        <taxon>Tremellomycetes</taxon>
        <taxon>Tremellales</taxon>
        <taxon>Naemateliaceae</taxon>
        <taxon>Naematelia</taxon>
    </lineage>
</organism>
<dbReference type="EMBL" id="MCFC01000090">
    <property type="protein sequence ID" value="ORY22617.1"/>
    <property type="molecule type" value="Genomic_DNA"/>
</dbReference>
<dbReference type="InParanoid" id="A0A1Y2AK63"/>
<dbReference type="AlphaFoldDB" id="A0A1Y2AK63"/>